<dbReference type="RefSeq" id="WP_337331987.1">
    <property type="nucleotide sequence ID" value="NZ_JBBDGM010000006.1"/>
</dbReference>
<reference evidence="1 2" key="1">
    <citation type="submission" date="2024-02" db="EMBL/GenBank/DDBJ databases">
        <authorList>
            <person name="Saticioglu I.B."/>
        </authorList>
    </citation>
    <scope>NUCLEOTIDE SEQUENCE [LARGE SCALE GENOMIC DNA]</scope>
    <source>
        <strain evidence="1 2">Mu-80</strain>
    </source>
</reference>
<evidence type="ECO:0000313" key="2">
    <source>
        <dbReference type="Proteomes" id="UP001371224"/>
    </source>
</evidence>
<dbReference type="EMBL" id="JBBDGM010000006">
    <property type="protein sequence ID" value="MEJ1088319.1"/>
    <property type="molecule type" value="Genomic_DNA"/>
</dbReference>
<protein>
    <submittedName>
        <fullName evidence="1">Uncharacterized protein</fullName>
    </submittedName>
</protein>
<accession>A0ABU8LAH2</accession>
<evidence type="ECO:0000313" key="1">
    <source>
        <dbReference type="EMBL" id="MEJ1088319.1"/>
    </source>
</evidence>
<comment type="caution">
    <text evidence="1">The sequence shown here is derived from an EMBL/GenBank/DDBJ whole genome shotgun (WGS) entry which is preliminary data.</text>
</comment>
<gene>
    <name evidence="1" type="ORF">WDU99_08320</name>
</gene>
<organism evidence="1 2">
    <name type="scientific">Microbacterium bandirmense</name>
    <dbReference type="NCBI Taxonomy" id="3122050"/>
    <lineage>
        <taxon>Bacteria</taxon>
        <taxon>Bacillati</taxon>
        <taxon>Actinomycetota</taxon>
        <taxon>Actinomycetes</taxon>
        <taxon>Micrococcales</taxon>
        <taxon>Microbacteriaceae</taxon>
        <taxon>Microbacterium</taxon>
    </lineage>
</organism>
<name>A0ABU8LAH2_9MICO</name>
<dbReference type="Proteomes" id="UP001371224">
    <property type="component" value="Unassembled WGS sequence"/>
</dbReference>
<proteinExistence type="predicted"/>
<sequence>MNTTNTTETMTQADLVRLEALYEEAADAKRAPELAVWVLALGPIALDELVSLRRDRLGCGIEYARMSVMYDLGRISGLGGPVEYGGGLFYFNDEHKRAVLEWLYNFQVAGLVRELGRFAVEGASDRRDVSI</sequence>
<keyword evidence="2" id="KW-1185">Reference proteome</keyword>